<reference evidence="1" key="1">
    <citation type="journal article" date="2015" name="Nature">
        <title>Complex archaea that bridge the gap between prokaryotes and eukaryotes.</title>
        <authorList>
            <person name="Spang A."/>
            <person name="Saw J.H."/>
            <person name="Jorgensen S.L."/>
            <person name="Zaremba-Niedzwiedzka K."/>
            <person name="Martijn J."/>
            <person name="Lind A.E."/>
            <person name="van Eijk R."/>
            <person name="Schleper C."/>
            <person name="Guy L."/>
            <person name="Ettema T.J."/>
        </authorList>
    </citation>
    <scope>NUCLEOTIDE SEQUENCE</scope>
</reference>
<dbReference type="InterPro" id="IPR027417">
    <property type="entry name" value="P-loop_NTPase"/>
</dbReference>
<dbReference type="Gene3D" id="3.40.50.300">
    <property type="entry name" value="P-loop containing nucleotide triphosphate hydrolases"/>
    <property type="match status" value="1"/>
</dbReference>
<dbReference type="EMBL" id="LAZR01003444">
    <property type="protein sequence ID" value="KKN18262.1"/>
    <property type="molecule type" value="Genomic_DNA"/>
</dbReference>
<accession>A0A0F9P1P6</accession>
<protein>
    <submittedName>
        <fullName evidence="1">Uncharacterized protein</fullName>
    </submittedName>
</protein>
<gene>
    <name evidence="1" type="ORF">LCGC14_0957510</name>
</gene>
<organism evidence="1">
    <name type="scientific">marine sediment metagenome</name>
    <dbReference type="NCBI Taxonomy" id="412755"/>
    <lineage>
        <taxon>unclassified sequences</taxon>
        <taxon>metagenomes</taxon>
        <taxon>ecological metagenomes</taxon>
    </lineage>
</organism>
<evidence type="ECO:0000313" key="1">
    <source>
        <dbReference type="EMBL" id="KKN18262.1"/>
    </source>
</evidence>
<dbReference type="AlphaFoldDB" id="A0A0F9P1P6"/>
<dbReference type="SUPFAM" id="SSF52540">
    <property type="entry name" value="P-loop containing nucleoside triphosphate hydrolases"/>
    <property type="match status" value="1"/>
</dbReference>
<sequence>MNVIVGESDVGKSSIVRAFTWLFTNRPVGNAFLTHGAKSTKVVLETDDHTITKTKGKGQNKYEIDGEVLKAIKQDVPEEIVNALSIKPEVSLMRQMDSPFLLSASSGEVARHLNKVASLQIIDNVLSRINSDRLQTTTAHQNAVEEVEQYKEELLRYGFLRDLEQQIGVAEATLQDAEDLQAGCNGLEGYISSIKGAETRKRQTISRKKLEQARAVIEEIEAGVKERGQLVRQTQGLYKLIEDIEDNVGKGQAALKSQEVLNAKYKKLMPRECPLCGRS</sequence>
<comment type="caution">
    <text evidence="1">The sequence shown here is derived from an EMBL/GenBank/DDBJ whole genome shotgun (WGS) entry which is preliminary data.</text>
</comment>
<name>A0A0F9P1P6_9ZZZZ</name>
<proteinExistence type="predicted"/>